<feature type="transmembrane region" description="Helical" evidence="1">
    <location>
        <begin position="38"/>
        <end position="56"/>
    </location>
</feature>
<proteinExistence type="predicted"/>
<name>A0ABW5H5U3_9PSEU</name>
<reference evidence="3" key="1">
    <citation type="journal article" date="2019" name="Int. J. Syst. Evol. Microbiol.">
        <title>The Global Catalogue of Microorganisms (GCM) 10K type strain sequencing project: providing services to taxonomists for standard genome sequencing and annotation.</title>
        <authorList>
            <consortium name="The Broad Institute Genomics Platform"/>
            <consortium name="The Broad Institute Genome Sequencing Center for Infectious Disease"/>
            <person name="Wu L."/>
            <person name="Ma J."/>
        </authorList>
    </citation>
    <scope>NUCLEOTIDE SEQUENCE [LARGE SCALE GENOMIC DNA]</scope>
    <source>
        <strain evidence="3">CGMCC 4.7641</strain>
    </source>
</reference>
<organism evidence="2 3">
    <name type="scientific">Amycolatopsis silviterrae</name>
    <dbReference type="NCBI Taxonomy" id="1656914"/>
    <lineage>
        <taxon>Bacteria</taxon>
        <taxon>Bacillati</taxon>
        <taxon>Actinomycetota</taxon>
        <taxon>Actinomycetes</taxon>
        <taxon>Pseudonocardiales</taxon>
        <taxon>Pseudonocardiaceae</taxon>
        <taxon>Amycolatopsis</taxon>
    </lineage>
</organism>
<evidence type="ECO:0008006" key="4">
    <source>
        <dbReference type="Google" id="ProtNLM"/>
    </source>
</evidence>
<keyword evidence="1" id="KW-1133">Transmembrane helix</keyword>
<feature type="transmembrane region" description="Helical" evidence="1">
    <location>
        <begin position="6"/>
        <end position="26"/>
    </location>
</feature>
<feature type="transmembrane region" description="Helical" evidence="1">
    <location>
        <begin position="146"/>
        <end position="164"/>
    </location>
</feature>
<dbReference type="EMBL" id="JBHUKS010000010">
    <property type="protein sequence ID" value="MFD2468652.1"/>
    <property type="molecule type" value="Genomic_DNA"/>
</dbReference>
<dbReference type="Proteomes" id="UP001597483">
    <property type="component" value="Unassembled WGS sequence"/>
</dbReference>
<feature type="transmembrane region" description="Helical" evidence="1">
    <location>
        <begin position="92"/>
        <end position="111"/>
    </location>
</feature>
<keyword evidence="3" id="KW-1185">Reference proteome</keyword>
<evidence type="ECO:0000313" key="2">
    <source>
        <dbReference type="EMBL" id="MFD2468652.1"/>
    </source>
</evidence>
<protein>
    <recommendedName>
        <fullName evidence="4">PQ-loop repeat-containing protein</fullName>
    </recommendedName>
</protein>
<dbReference type="RefSeq" id="WP_378304408.1">
    <property type="nucleotide sequence ID" value="NZ_JBHUKS010000010.1"/>
</dbReference>
<gene>
    <name evidence="2" type="ORF">ACFSVL_14770</name>
</gene>
<comment type="caution">
    <text evidence="2">The sequence shown here is derived from an EMBL/GenBank/DDBJ whole genome shotgun (WGS) entry which is preliminary data.</text>
</comment>
<keyword evidence="1" id="KW-0472">Membrane</keyword>
<evidence type="ECO:0000256" key="1">
    <source>
        <dbReference type="SAM" id="Phobius"/>
    </source>
</evidence>
<keyword evidence="1" id="KW-0812">Transmembrane</keyword>
<feature type="transmembrane region" description="Helical" evidence="1">
    <location>
        <begin position="117"/>
        <end position="134"/>
    </location>
</feature>
<accession>A0ABW5H5U3</accession>
<feature type="transmembrane region" description="Helical" evidence="1">
    <location>
        <begin position="62"/>
        <end position="80"/>
    </location>
</feature>
<evidence type="ECO:0000313" key="3">
    <source>
        <dbReference type="Proteomes" id="UP001597483"/>
    </source>
</evidence>
<feature type="transmembrane region" description="Helical" evidence="1">
    <location>
        <begin position="170"/>
        <end position="189"/>
    </location>
</feature>
<sequence>MEARMLDPHWVFAGAALGLVGSVRYAFAITRGRVRPNLVTWSLWAAAPLIGFFAQLDSDVGLPAVMTLAAGAGPSIVVLTSVITRRHYTRRGIFDVACAVIAALALAIWLGLGAAPLAVLFAVAADAVAALPTVVKAWRHPESENVLFYALVGAGATITLMTISSWEPQAWAFVLYQISICALLIGIIATRRRAPAPHS</sequence>